<dbReference type="GO" id="GO:0004177">
    <property type="term" value="F:aminopeptidase activity"/>
    <property type="evidence" value="ECO:0007669"/>
    <property type="project" value="UniProtKB-UniRule"/>
</dbReference>
<keyword evidence="6 8" id="KW-0645">Protease</keyword>
<dbReference type="Gene3D" id="3.40.50.1820">
    <property type="entry name" value="alpha/beta hydrolase"/>
    <property type="match status" value="1"/>
</dbReference>
<dbReference type="SUPFAM" id="SSF53474">
    <property type="entry name" value="alpha/beta-Hydrolases"/>
    <property type="match status" value="1"/>
</dbReference>
<dbReference type="GO" id="GO:0006508">
    <property type="term" value="P:proteolysis"/>
    <property type="evidence" value="ECO:0007669"/>
    <property type="project" value="UniProtKB-KW"/>
</dbReference>
<dbReference type="PANTHER" id="PTHR43722:SF1">
    <property type="entry name" value="PROLINE IMINOPEPTIDASE"/>
    <property type="match status" value="1"/>
</dbReference>
<keyword evidence="4 8" id="KW-0031">Aminopeptidase</keyword>
<dbReference type="InterPro" id="IPR029058">
    <property type="entry name" value="AB_hydrolase_fold"/>
</dbReference>
<accession>A0AAD4QQ07</accession>
<dbReference type="InterPro" id="IPR000073">
    <property type="entry name" value="AB_hydrolase_1"/>
</dbReference>
<dbReference type="EC" id="3.4.11.5" evidence="8 10"/>
<evidence type="ECO:0000313" key="13">
    <source>
        <dbReference type="Proteomes" id="UP001203297"/>
    </source>
</evidence>
<evidence type="ECO:0000256" key="8">
    <source>
        <dbReference type="PIRNR" id="PIRNR006431"/>
    </source>
</evidence>
<comment type="subcellular location">
    <subcellularLocation>
        <location evidence="2 8">Cytoplasm</location>
    </subcellularLocation>
</comment>
<dbReference type="InterPro" id="IPR002410">
    <property type="entry name" value="Peptidase_S33"/>
</dbReference>
<gene>
    <name evidence="12" type="ORF">B0F90DRAFT_1626097</name>
</gene>
<evidence type="ECO:0000256" key="3">
    <source>
        <dbReference type="ARBA" id="ARBA00010088"/>
    </source>
</evidence>
<feature type="active site" description="Nucleophile" evidence="9">
    <location>
        <position position="108"/>
    </location>
</feature>
<dbReference type="PIRSF" id="PIRSF006431">
    <property type="entry name" value="Pept_S33"/>
    <property type="match status" value="1"/>
</dbReference>
<dbReference type="GO" id="GO:0005737">
    <property type="term" value="C:cytoplasm"/>
    <property type="evidence" value="ECO:0007669"/>
    <property type="project" value="UniProtKB-SubCell"/>
</dbReference>
<evidence type="ECO:0000256" key="9">
    <source>
        <dbReference type="PIRSR" id="PIRSR006431-1"/>
    </source>
</evidence>
<comment type="similarity">
    <text evidence="3 8 10">Belongs to the peptidase S33 family.</text>
</comment>
<dbReference type="EMBL" id="WTXG01000008">
    <property type="protein sequence ID" value="KAI0303778.1"/>
    <property type="molecule type" value="Genomic_DNA"/>
</dbReference>
<evidence type="ECO:0000256" key="2">
    <source>
        <dbReference type="ARBA" id="ARBA00004496"/>
    </source>
</evidence>
<evidence type="ECO:0000256" key="7">
    <source>
        <dbReference type="ARBA" id="ARBA00022801"/>
    </source>
</evidence>
<feature type="active site" evidence="9">
    <location>
        <position position="265"/>
    </location>
</feature>
<organism evidence="12 13">
    <name type="scientific">Multifurca ochricompacta</name>
    <dbReference type="NCBI Taxonomy" id="376703"/>
    <lineage>
        <taxon>Eukaryota</taxon>
        <taxon>Fungi</taxon>
        <taxon>Dikarya</taxon>
        <taxon>Basidiomycota</taxon>
        <taxon>Agaricomycotina</taxon>
        <taxon>Agaricomycetes</taxon>
        <taxon>Russulales</taxon>
        <taxon>Russulaceae</taxon>
        <taxon>Multifurca</taxon>
    </lineage>
</organism>
<evidence type="ECO:0000256" key="4">
    <source>
        <dbReference type="ARBA" id="ARBA00022438"/>
    </source>
</evidence>
<evidence type="ECO:0000256" key="1">
    <source>
        <dbReference type="ARBA" id="ARBA00001585"/>
    </source>
</evidence>
<reference evidence="12" key="1">
    <citation type="journal article" date="2022" name="New Phytol.">
        <title>Evolutionary transition to the ectomycorrhizal habit in the genomes of a hyperdiverse lineage of mushroom-forming fungi.</title>
        <authorList>
            <person name="Looney B."/>
            <person name="Miyauchi S."/>
            <person name="Morin E."/>
            <person name="Drula E."/>
            <person name="Courty P.E."/>
            <person name="Kohler A."/>
            <person name="Kuo A."/>
            <person name="LaButti K."/>
            <person name="Pangilinan J."/>
            <person name="Lipzen A."/>
            <person name="Riley R."/>
            <person name="Andreopoulos W."/>
            <person name="He G."/>
            <person name="Johnson J."/>
            <person name="Nolan M."/>
            <person name="Tritt A."/>
            <person name="Barry K.W."/>
            <person name="Grigoriev I.V."/>
            <person name="Nagy L.G."/>
            <person name="Hibbett D."/>
            <person name="Henrissat B."/>
            <person name="Matheny P.B."/>
            <person name="Labbe J."/>
            <person name="Martin F.M."/>
        </authorList>
    </citation>
    <scope>NUCLEOTIDE SEQUENCE</scope>
    <source>
        <strain evidence="12">BPL690</strain>
    </source>
</reference>
<evidence type="ECO:0000256" key="5">
    <source>
        <dbReference type="ARBA" id="ARBA00022490"/>
    </source>
</evidence>
<evidence type="ECO:0000313" key="12">
    <source>
        <dbReference type="EMBL" id="KAI0303778.1"/>
    </source>
</evidence>
<protein>
    <recommendedName>
        <fullName evidence="8 10">Proline iminopeptidase</fullName>
        <shortName evidence="8">PIP</shortName>
        <ecNumber evidence="8 10">3.4.11.5</ecNumber>
    </recommendedName>
    <alternativeName>
        <fullName evidence="8">Prolyl aminopeptidase</fullName>
    </alternativeName>
</protein>
<dbReference type="Pfam" id="PF00561">
    <property type="entry name" value="Abhydrolase_1"/>
    <property type="match status" value="1"/>
</dbReference>
<dbReference type="Proteomes" id="UP001203297">
    <property type="component" value="Unassembled WGS sequence"/>
</dbReference>
<evidence type="ECO:0000256" key="10">
    <source>
        <dbReference type="RuleBase" id="RU003421"/>
    </source>
</evidence>
<name>A0AAD4QQ07_9AGAM</name>
<dbReference type="NCBIfam" id="TIGR01249">
    <property type="entry name" value="pro_imino_pep_1"/>
    <property type="match status" value="1"/>
</dbReference>
<dbReference type="AlphaFoldDB" id="A0AAD4QQ07"/>
<dbReference type="PANTHER" id="PTHR43722">
    <property type="entry name" value="PROLINE IMINOPEPTIDASE"/>
    <property type="match status" value="1"/>
</dbReference>
<proteinExistence type="inferred from homology"/>
<evidence type="ECO:0000256" key="6">
    <source>
        <dbReference type="ARBA" id="ARBA00022670"/>
    </source>
</evidence>
<evidence type="ECO:0000259" key="11">
    <source>
        <dbReference type="Pfam" id="PF00561"/>
    </source>
</evidence>
<keyword evidence="5 8" id="KW-0963">Cytoplasm</keyword>
<comment type="caution">
    <text evidence="12">The sequence shown here is derived from an EMBL/GenBank/DDBJ whole genome shotgun (WGS) entry which is preliminary data.</text>
</comment>
<dbReference type="PRINTS" id="PR00793">
    <property type="entry name" value="PROAMNOPTASE"/>
</dbReference>
<feature type="active site" description="Proton donor" evidence="9">
    <location>
        <position position="293"/>
    </location>
</feature>
<keyword evidence="7 8" id="KW-0378">Hydrolase</keyword>
<comment type="catalytic activity">
    <reaction evidence="1 8 10">
        <text>Release of N-terminal proline from a peptide.</text>
        <dbReference type="EC" id="3.4.11.5"/>
    </reaction>
</comment>
<dbReference type="InterPro" id="IPR005944">
    <property type="entry name" value="Pro_iminopeptidase"/>
</dbReference>
<sequence>MVYSYSAPFETGTLKVSDIHSLHYEVSGSKEGVPVIFLHGGPGGGCDDKDRGFFNPEKYKVIFLDQRGAGKSTPSACIDENTTWDLVKDIERLREHLKIEKWHVFGGSWGSTLSLAYAQSHPDRVKTLVLRGIFTLRKSELRWFYQEGASHLFPEAWEEYLAPIPKSERSDLILAYHARLNSTDDETRLKAARAWSKWEMSTSKLYIDPAHVAAAEKDDWANAFARIENHYFVNEGFMREGQVLDPQEIDKIRKIPTIVVQGRYDVVCPATTAYALKKVWPEITLHIVPDAGHSSRESGTTKLLIEATDKFADY</sequence>
<keyword evidence="13" id="KW-1185">Reference proteome</keyword>
<feature type="domain" description="AB hydrolase-1" evidence="11">
    <location>
        <begin position="34"/>
        <end position="295"/>
    </location>
</feature>
<dbReference type="PRINTS" id="PR00111">
    <property type="entry name" value="ABHYDROLASE"/>
</dbReference>